<feature type="transmembrane region" description="Helical" evidence="8">
    <location>
        <begin position="46"/>
        <end position="66"/>
    </location>
</feature>
<dbReference type="NCBIfam" id="NF041584">
    <property type="entry name" value="MqnP_SCO4491"/>
    <property type="match status" value="1"/>
</dbReference>
<dbReference type="PANTHER" id="PTHR11048:SF28">
    <property type="entry name" value="4-HYDROXYBENZOATE POLYPRENYLTRANSFERASE, MITOCHONDRIAL"/>
    <property type="match status" value="1"/>
</dbReference>
<evidence type="ECO:0000256" key="5">
    <source>
        <dbReference type="ARBA" id="ARBA00022692"/>
    </source>
</evidence>
<dbReference type="InterPro" id="IPR039653">
    <property type="entry name" value="Prenyltransferase"/>
</dbReference>
<keyword evidence="5 8" id="KW-0812">Transmembrane</keyword>
<sequence>MSNDQASSHAVRSFLRLVTIEHSVFALPFALIGALAAMQATTGSMAWAELLLIIVAMVGARTFAMAANRIIDREIDAANPRTAQRELVTGAVSVRTANVGAAVSLVVFLGACAALNWWCVLLAPLAVAPLIVYPYAKRFTNFPHAILGIAQFVAPVGAWVAVTASLTSPSPAPAVWLGLAVGTWIGGFDLIYASQDVDFDRSEGVKSTPARFGVRNALLAARFIHVLTLLALIGFGLATDCSPWWWAGVAFTACALAYEHSLVKADDLSRVNRAFFTVNGFVGLGLFAFALLNFWALGLSA</sequence>
<feature type="transmembrane region" description="Helical" evidence="8">
    <location>
        <begin position="115"/>
        <end position="133"/>
    </location>
</feature>
<dbReference type="FunFam" id="1.10.357.140:FF:000008">
    <property type="entry name" value="4-hydroxybenzoate octaprenyltransferase"/>
    <property type="match status" value="1"/>
</dbReference>
<comment type="cofactor">
    <cofactor evidence="1">
        <name>Mg(2+)</name>
        <dbReference type="ChEBI" id="CHEBI:18420"/>
    </cofactor>
</comment>
<evidence type="ECO:0000256" key="2">
    <source>
        <dbReference type="ARBA" id="ARBA00004141"/>
    </source>
</evidence>
<reference evidence="9" key="1">
    <citation type="submission" date="2020-05" db="EMBL/GenBank/DDBJ databases">
        <authorList>
            <person name="Chiriac C."/>
            <person name="Salcher M."/>
            <person name="Ghai R."/>
            <person name="Kavagutti S V."/>
        </authorList>
    </citation>
    <scope>NUCLEOTIDE SEQUENCE</scope>
</reference>
<proteinExistence type="inferred from homology"/>
<dbReference type="InterPro" id="IPR044878">
    <property type="entry name" value="UbiA_sf"/>
</dbReference>
<dbReference type="NCBIfam" id="NF009526">
    <property type="entry name" value="PRK12888.1"/>
    <property type="match status" value="1"/>
</dbReference>
<comment type="similarity">
    <text evidence="3">Belongs to the UbiA prenyltransferase family.</text>
</comment>
<dbReference type="CDD" id="cd13959">
    <property type="entry name" value="PT_UbiA_COQ2"/>
    <property type="match status" value="1"/>
</dbReference>
<evidence type="ECO:0000256" key="4">
    <source>
        <dbReference type="ARBA" id="ARBA00022679"/>
    </source>
</evidence>
<dbReference type="GO" id="GO:0005886">
    <property type="term" value="C:plasma membrane"/>
    <property type="evidence" value="ECO:0007669"/>
    <property type="project" value="TreeGrafter"/>
</dbReference>
<dbReference type="NCBIfam" id="TIGR01475">
    <property type="entry name" value="ubiA_other"/>
    <property type="match status" value="1"/>
</dbReference>
<feature type="transmembrane region" description="Helical" evidence="8">
    <location>
        <begin position="214"/>
        <end position="238"/>
    </location>
</feature>
<dbReference type="AlphaFoldDB" id="A0A6J6HRX8"/>
<evidence type="ECO:0000256" key="8">
    <source>
        <dbReference type="SAM" id="Phobius"/>
    </source>
</evidence>
<keyword evidence="4" id="KW-0808">Transferase</keyword>
<feature type="transmembrane region" description="Helical" evidence="8">
    <location>
        <begin position="275"/>
        <end position="296"/>
    </location>
</feature>
<evidence type="ECO:0000256" key="3">
    <source>
        <dbReference type="ARBA" id="ARBA00005985"/>
    </source>
</evidence>
<organism evidence="9">
    <name type="scientific">freshwater metagenome</name>
    <dbReference type="NCBI Taxonomy" id="449393"/>
    <lineage>
        <taxon>unclassified sequences</taxon>
        <taxon>metagenomes</taxon>
        <taxon>ecological metagenomes</taxon>
    </lineage>
</organism>
<evidence type="ECO:0000313" key="9">
    <source>
        <dbReference type="EMBL" id="CAB4613844.1"/>
    </source>
</evidence>
<feature type="transmembrane region" description="Helical" evidence="8">
    <location>
        <begin position="174"/>
        <end position="193"/>
    </location>
</feature>
<dbReference type="Pfam" id="PF01040">
    <property type="entry name" value="UbiA"/>
    <property type="match status" value="1"/>
</dbReference>
<name>A0A6J6HRX8_9ZZZZ</name>
<dbReference type="InterPro" id="IPR006371">
    <property type="entry name" value="Polyprenyltransferase_UbiA-li"/>
</dbReference>
<evidence type="ECO:0000256" key="7">
    <source>
        <dbReference type="ARBA" id="ARBA00023136"/>
    </source>
</evidence>
<feature type="transmembrane region" description="Helical" evidence="8">
    <location>
        <begin position="244"/>
        <end position="263"/>
    </location>
</feature>
<dbReference type="PANTHER" id="PTHR11048">
    <property type="entry name" value="PRENYLTRANSFERASES"/>
    <property type="match status" value="1"/>
</dbReference>
<feature type="transmembrane region" description="Helical" evidence="8">
    <location>
        <begin position="87"/>
        <end position="109"/>
    </location>
</feature>
<accession>A0A6J6HRX8</accession>
<evidence type="ECO:0000256" key="1">
    <source>
        <dbReference type="ARBA" id="ARBA00001946"/>
    </source>
</evidence>
<dbReference type="FunFam" id="1.20.120.1780:FF:000001">
    <property type="entry name" value="4-hydroxybenzoate octaprenyltransferase"/>
    <property type="match status" value="1"/>
</dbReference>
<dbReference type="Gene3D" id="1.10.357.140">
    <property type="entry name" value="UbiA prenyltransferase"/>
    <property type="match status" value="1"/>
</dbReference>
<gene>
    <name evidence="9" type="ORF">UFOPK1939_00050</name>
</gene>
<dbReference type="Gene3D" id="1.20.120.1780">
    <property type="entry name" value="UbiA prenyltransferase"/>
    <property type="match status" value="1"/>
</dbReference>
<dbReference type="InterPro" id="IPR000537">
    <property type="entry name" value="UbiA_prenyltransferase"/>
</dbReference>
<comment type="subcellular location">
    <subcellularLocation>
        <location evidence="2">Membrane</location>
        <topology evidence="2">Multi-pass membrane protein</topology>
    </subcellularLocation>
</comment>
<dbReference type="GO" id="GO:0016765">
    <property type="term" value="F:transferase activity, transferring alkyl or aryl (other than methyl) groups"/>
    <property type="evidence" value="ECO:0007669"/>
    <property type="project" value="InterPro"/>
</dbReference>
<dbReference type="GO" id="GO:0006744">
    <property type="term" value="P:ubiquinone biosynthetic process"/>
    <property type="evidence" value="ECO:0007669"/>
    <property type="project" value="TreeGrafter"/>
</dbReference>
<feature type="transmembrane region" description="Helical" evidence="8">
    <location>
        <begin position="145"/>
        <end position="162"/>
    </location>
</feature>
<protein>
    <submittedName>
        <fullName evidence="9">Unannotated protein</fullName>
    </submittedName>
</protein>
<keyword evidence="7 8" id="KW-0472">Membrane</keyword>
<feature type="transmembrane region" description="Helical" evidence="8">
    <location>
        <begin position="20"/>
        <end position="40"/>
    </location>
</feature>
<dbReference type="EMBL" id="CAEZVF010000004">
    <property type="protein sequence ID" value="CAB4613844.1"/>
    <property type="molecule type" value="Genomic_DNA"/>
</dbReference>
<keyword evidence="6 8" id="KW-1133">Transmembrane helix</keyword>
<evidence type="ECO:0000256" key="6">
    <source>
        <dbReference type="ARBA" id="ARBA00022989"/>
    </source>
</evidence>